<dbReference type="OrthoDB" id="9815897at2"/>
<organism evidence="2 3">
    <name type="scientific">Flavobacterium cucumis</name>
    <dbReference type="NCBI Taxonomy" id="416016"/>
    <lineage>
        <taxon>Bacteria</taxon>
        <taxon>Pseudomonadati</taxon>
        <taxon>Bacteroidota</taxon>
        <taxon>Flavobacteriia</taxon>
        <taxon>Flavobacteriales</taxon>
        <taxon>Flavobacteriaceae</taxon>
        <taxon>Flavobacterium</taxon>
    </lineage>
</organism>
<keyword evidence="1" id="KW-0472">Membrane</keyword>
<feature type="transmembrane region" description="Helical" evidence="1">
    <location>
        <begin position="66"/>
        <end position="92"/>
    </location>
</feature>
<feature type="transmembrane region" description="Helical" evidence="1">
    <location>
        <begin position="6"/>
        <end position="25"/>
    </location>
</feature>
<evidence type="ECO:0008006" key="4">
    <source>
        <dbReference type="Google" id="ProtNLM"/>
    </source>
</evidence>
<evidence type="ECO:0000313" key="2">
    <source>
        <dbReference type="EMBL" id="SHO72310.1"/>
    </source>
</evidence>
<dbReference type="AlphaFoldDB" id="A0A1M7ZU48"/>
<feature type="transmembrane region" description="Helical" evidence="1">
    <location>
        <begin position="112"/>
        <end position="131"/>
    </location>
</feature>
<dbReference type="Pfam" id="PF10825">
    <property type="entry name" value="DUF2752"/>
    <property type="match status" value="1"/>
</dbReference>
<evidence type="ECO:0000313" key="3">
    <source>
        <dbReference type="Proteomes" id="UP000184611"/>
    </source>
</evidence>
<gene>
    <name evidence="2" type="ORF">SAMN05443547_0641</name>
</gene>
<dbReference type="STRING" id="416016.SAMN05443547_0641"/>
<keyword evidence="3" id="KW-1185">Reference proteome</keyword>
<reference evidence="3" key="1">
    <citation type="submission" date="2016-12" db="EMBL/GenBank/DDBJ databases">
        <authorList>
            <person name="Varghese N."/>
            <person name="Submissions S."/>
        </authorList>
    </citation>
    <scope>NUCLEOTIDE SEQUENCE [LARGE SCALE GENOMIC DNA]</scope>
    <source>
        <strain evidence="3">DSM 18830</strain>
    </source>
</reference>
<accession>A0A1M7ZU48</accession>
<dbReference type="InterPro" id="IPR021215">
    <property type="entry name" value="DUF2752"/>
</dbReference>
<proteinExistence type="predicted"/>
<dbReference type="Proteomes" id="UP000184611">
    <property type="component" value="Unassembled WGS sequence"/>
</dbReference>
<name>A0A1M7ZU48_9FLAO</name>
<keyword evidence="1" id="KW-1133">Transmembrane helix</keyword>
<dbReference type="EMBL" id="FRYK01000001">
    <property type="protein sequence ID" value="SHO72310.1"/>
    <property type="molecule type" value="Genomic_DNA"/>
</dbReference>
<sequence length="137" mass="15868">MHKNKLYLFLLCACFVGYSWLLFSLQHEHDIQSQEFTVCLFKKVTTVPCPSCGTTRSVMQLSHGNFLSAILINPFGIIVALIMIIAPVWIGYDFIQKEETFYTAYLKIETILRKRKVAIVLIILVIANWIWNIKKKL</sequence>
<protein>
    <recommendedName>
        <fullName evidence="4">DUF2752 domain-containing protein</fullName>
    </recommendedName>
</protein>
<dbReference type="RefSeq" id="WP_073581313.1">
    <property type="nucleotide sequence ID" value="NZ_CBCSEA010000001.1"/>
</dbReference>
<keyword evidence="1" id="KW-0812">Transmembrane</keyword>
<evidence type="ECO:0000256" key="1">
    <source>
        <dbReference type="SAM" id="Phobius"/>
    </source>
</evidence>